<organism evidence="2 3">
    <name type="scientific">Ureibacillus xyleni</name>
    <dbReference type="NCBI Taxonomy" id="614648"/>
    <lineage>
        <taxon>Bacteria</taxon>
        <taxon>Bacillati</taxon>
        <taxon>Bacillota</taxon>
        <taxon>Bacilli</taxon>
        <taxon>Bacillales</taxon>
        <taxon>Caryophanaceae</taxon>
        <taxon>Ureibacillus</taxon>
    </lineage>
</organism>
<proteinExistence type="predicted"/>
<sequence length="193" mass="22299">MRPSSFNHNMPRGHNFPPFPRQGPAPMPRGPMPNFGYRPPGHFQPGMMPPPGFQPRSGPGFQQGFQQGPQQPPSQSPKLDSFMNTANKWLATAQSFQPLIQQATPMLQNLPALWKLYKGFQSTPKNTEEEIFDDELDDEPYYEPEPEKPKRRRERPSQRVRSEQTEQKHKPKPKPITSQPSMPRIFQPPYHFD</sequence>
<feature type="compositionally biased region" description="Pro residues" evidence="1">
    <location>
        <begin position="17"/>
        <end position="31"/>
    </location>
</feature>
<feature type="compositionally biased region" description="Acidic residues" evidence="1">
    <location>
        <begin position="129"/>
        <end position="144"/>
    </location>
</feature>
<protein>
    <submittedName>
        <fullName evidence="2">YqfQ-like protein</fullName>
    </submittedName>
</protein>
<dbReference type="AlphaFoldDB" id="A0A285TF90"/>
<dbReference type="OrthoDB" id="2860117at2"/>
<dbReference type="InterPro" id="IPR025571">
    <property type="entry name" value="YqfQ"/>
</dbReference>
<reference evidence="3" key="1">
    <citation type="submission" date="2017-08" db="EMBL/GenBank/DDBJ databases">
        <authorList>
            <person name="Varghese N."/>
            <person name="Submissions S."/>
        </authorList>
    </citation>
    <scope>NUCLEOTIDE SEQUENCE [LARGE SCALE GENOMIC DNA]</scope>
    <source>
        <strain evidence="3">JC22</strain>
    </source>
</reference>
<dbReference type="EMBL" id="OBMQ01000012">
    <property type="protein sequence ID" value="SOC20934.1"/>
    <property type="molecule type" value="Genomic_DNA"/>
</dbReference>
<dbReference type="RefSeq" id="WP_097074557.1">
    <property type="nucleotide sequence ID" value="NZ_OBMQ01000012.1"/>
</dbReference>
<evidence type="ECO:0000313" key="2">
    <source>
        <dbReference type="EMBL" id="SOC20934.1"/>
    </source>
</evidence>
<feature type="compositionally biased region" description="Basic and acidic residues" evidence="1">
    <location>
        <begin position="155"/>
        <end position="168"/>
    </location>
</feature>
<name>A0A285TF90_9BACL</name>
<gene>
    <name evidence="2" type="ORF">SAMN05880501_11271</name>
</gene>
<evidence type="ECO:0000313" key="3">
    <source>
        <dbReference type="Proteomes" id="UP000219636"/>
    </source>
</evidence>
<keyword evidence="3" id="KW-1185">Reference proteome</keyword>
<dbReference type="Proteomes" id="UP000219636">
    <property type="component" value="Unassembled WGS sequence"/>
</dbReference>
<accession>A0A285TF90</accession>
<feature type="region of interest" description="Disordered" evidence="1">
    <location>
        <begin position="124"/>
        <end position="193"/>
    </location>
</feature>
<dbReference type="Pfam" id="PF14181">
    <property type="entry name" value="YqfQ"/>
    <property type="match status" value="1"/>
</dbReference>
<feature type="compositionally biased region" description="Low complexity" evidence="1">
    <location>
        <begin position="54"/>
        <end position="69"/>
    </location>
</feature>
<feature type="region of interest" description="Disordered" evidence="1">
    <location>
        <begin position="1"/>
        <end position="83"/>
    </location>
</feature>
<evidence type="ECO:0000256" key="1">
    <source>
        <dbReference type="SAM" id="MobiDB-lite"/>
    </source>
</evidence>